<name>A0A9Q0M6J1_BLOTA</name>
<gene>
    <name evidence="3" type="ORF">RDWZM_009427</name>
</gene>
<dbReference type="Gene3D" id="1.10.510.10">
    <property type="entry name" value="Transferase(Phosphotransferase) domain 1"/>
    <property type="match status" value="1"/>
</dbReference>
<accession>A0A9Q0M6J1</accession>
<dbReference type="InterPro" id="IPR050235">
    <property type="entry name" value="CK1_Ser-Thr_kinase"/>
</dbReference>
<keyword evidence="4" id="KW-1185">Reference proteome</keyword>
<organism evidence="3 4">
    <name type="scientific">Blomia tropicalis</name>
    <name type="common">Mite</name>
    <dbReference type="NCBI Taxonomy" id="40697"/>
    <lineage>
        <taxon>Eukaryota</taxon>
        <taxon>Metazoa</taxon>
        <taxon>Ecdysozoa</taxon>
        <taxon>Arthropoda</taxon>
        <taxon>Chelicerata</taxon>
        <taxon>Arachnida</taxon>
        <taxon>Acari</taxon>
        <taxon>Acariformes</taxon>
        <taxon>Sarcoptiformes</taxon>
        <taxon>Astigmata</taxon>
        <taxon>Glycyphagoidea</taxon>
        <taxon>Echimyopodidae</taxon>
        <taxon>Blomia</taxon>
    </lineage>
</organism>
<dbReference type="PANTHER" id="PTHR11909">
    <property type="entry name" value="CASEIN KINASE-RELATED"/>
    <property type="match status" value="1"/>
</dbReference>
<dbReference type="Pfam" id="PF00069">
    <property type="entry name" value="Pkinase"/>
    <property type="match status" value="1"/>
</dbReference>
<evidence type="ECO:0000259" key="2">
    <source>
        <dbReference type="PROSITE" id="PS50011"/>
    </source>
</evidence>
<feature type="domain" description="Protein kinase" evidence="2">
    <location>
        <begin position="188"/>
        <end position="468"/>
    </location>
</feature>
<dbReference type="InterPro" id="IPR000719">
    <property type="entry name" value="Prot_kinase_dom"/>
</dbReference>
<dbReference type="EC" id="2.7.11.1" evidence="1"/>
<evidence type="ECO:0000256" key="1">
    <source>
        <dbReference type="ARBA" id="ARBA00012513"/>
    </source>
</evidence>
<dbReference type="AlphaFoldDB" id="A0A9Q0M6J1"/>
<sequence>MNSNLQLNKGYNLFSHILKTVTKLTIASHNPLRFGVPRFHDDLSNSNETLTFVLLRYLNLLNPEECHRLKRSLAKGSTDRQVANELICALLYEIEQLCDKTIQVIDYTVQLFKTNVQSIDLTILSWIKNLQNTILAKVGLLKTTRLILVELSQNFQFSFFYRTDKTLIPLHVHICASYANINVIIDDAELILKTLTWCFWKFHIGTDTKKDEPIAIKFEPEDAPQAQLMLEYCFYMKLGSRYDAPRFIPLVQLYWKHLSFSALIMELLGPSLLSMMRTCGGSFSIATTTQIFIQLVTIIEFVHDRLLLYRDVKPENFLLGLPNTDKWYVVHLIDLGFAKSYIDQEPNSPTYRRHIPYREGKPIAGTLRYMSANNQLNRELGRRDDLEALLYMAVYMFKQELPWESIAVDEPLREKNLKRAEMKQTIEANQLCSDMPAAYAQIYTIIRRIEFEERPPYRKLIGLLRQVMDGLGITLEEHCYDWDRSQQAKADILRL</sequence>
<dbReference type="InterPro" id="IPR011009">
    <property type="entry name" value="Kinase-like_dom_sf"/>
</dbReference>
<dbReference type="PROSITE" id="PS00108">
    <property type="entry name" value="PROTEIN_KINASE_ST"/>
    <property type="match status" value="1"/>
</dbReference>
<evidence type="ECO:0000313" key="4">
    <source>
        <dbReference type="Proteomes" id="UP001142055"/>
    </source>
</evidence>
<comment type="caution">
    <text evidence="3">The sequence shown here is derived from an EMBL/GenBank/DDBJ whole genome shotgun (WGS) entry which is preliminary data.</text>
</comment>
<proteinExistence type="predicted"/>
<dbReference type="SUPFAM" id="SSF56112">
    <property type="entry name" value="Protein kinase-like (PK-like)"/>
    <property type="match status" value="1"/>
</dbReference>
<dbReference type="GO" id="GO:0004674">
    <property type="term" value="F:protein serine/threonine kinase activity"/>
    <property type="evidence" value="ECO:0007669"/>
    <property type="project" value="UniProtKB-EC"/>
</dbReference>
<dbReference type="GO" id="GO:0005524">
    <property type="term" value="F:ATP binding"/>
    <property type="evidence" value="ECO:0007669"/>
    <property type="project" value="InterPro"/>
</dbReference>
<reference evidence="3" key="1">
    <citation type="submission" date="2022-12" db="EMBL/GenBank/DDBJ databases">
        <title>Genome assemblies of Blomia tropicalis.</title>
        <authorList>
            <person name="Cui Y."/>
        </authorList>
    </citation>
    <scope>NUCLEOTIDE SEQUENCE</scope>
    <source>
        <tissue evidence="3">Adult mites</tissue>
    </source>
</reference>
<dbReference type="Proteomes" id="UP001142055">
    <property type="component" value="Chromosome 3"/>
</dbReference>
<dbReference type="InterPro" id="IPR008271">
    <property type="entry name" value="Ser/Thr_kinase_AS"/>
</dbReference>
<evidence type="ECO:0000313" key="3">
    <source>
        <dbReference type="EMBL" id="KAJ6218270.1"/>
    </source>
</evidence>
<protein>
    <recommendedName>
        <fullName evidence="1">non-specific serine/threonine protein kinase</fullName>
        <ecNumber evidence="1">2.7.11.1</ecNumber>
    </recommendedName>
</protein>
<dbReference type="EMBL" id="JAPWDV010000003">
    <property type="protein sequence ID" value="KAJ6218270.1"/>
    <property type="molecule type" value="Genomic_DNA"/>
</dbReference>
<dbReference type="PROSITE" id="PS50011">
    <property type="entry name" value="PROTEIN_KINASE_DOM"/>
    <property type="match status" value="1"/>
</dbReference>
<dbReference type="SMART" id="SM00220">
    <property type="entry name" value="S_TKc"/>
    <property type="match status" value="1"/>
</dbReference>